<dbReference type="EMBL" id="JAPDNS010000001">
    <property type="protein sequence ID" value="MCW3485051.1"/>
    <property type="molecule type" value="Genomic_DNA"/>
</dbReference>
<dbReference type="PROSITE" id="PS51257">
    <property type="entry name" value="PROKAR_LIPOPROTEIN"/>
    <property type="match status" value="1"/>
</dbReference>
<sequence length="259" mass="27877">MKKNLRMLCYSWVALLFGSCSKTDYLDTDAGNRPPLTANIRFVNARTADVGIHAWTFTQQVTTTPVARNTASPYLTTTFGNVQINITEGNSTGYKASRQFGNSATYSAAGGPNGPIAGYYHTVFAAPARQDPAKDTLILFYDDLTAPPPGQAKLRFVHLASGVPELRVRLLEKEPTLLHDRIAYGQAGGSTLTGSRWQLGPFINVNAGTLSLAVTLAKDNTPWPIAQDALSHLELESGKIYTVFLYGTVGATGAAVIKH</sequence>
<reference evidence="3 4" key="1">
    <citation type="submission" date="2022-10" db="EMBL/GenBank/DDBJ databases">
        <title>Chitinophaga nivalis PC15 sp. nov., isolated from Pyeongchang county, South Korea.</title>
        <authorList>
            <person name="Trinh H.N."/>
        </authorList>
    </citation>
    <scope>NUCLEOTIDE SEQUENCE [LARGE SCALE GENOMIC DNA]</scope>
    <source>
        <strain evidence="3 4">PC14</strain>
    </source>
</reference>
<name>A0ABT3IM60_9BACT</name>
<proteinExistence type="predicted"/>
<dbReference type="RefSeq" id="WP_264731051.1">
    <property type="nucleotide sequence ID" value="NZ_JAPDNR010000001.1"/>
</dbReference>
<protein>
    <submittedName>
        <fullName evidence="3">DUF4397 domain-containing protein</fullName>
    </submittedName>
</protein>
<evidence type="ECO:0000313" key="4">
    <source>
        <dbReference type="Proteomes" id="UP001207742"/>
    </source>
</evidence>
<keyword evidence="4" id="KW-1185">Reference proteome</keyword>
<feature type="domain" description="DUF4397" evidence="2">
    <location>
        <begin position="38"/>
        <end position="168"/>
    </location>
</feature>
<dbReference type="Proteomes" id="UP001207742">
    <property type="component" value="Unassembled WGS sequence"/>
</dbReference>
<feature type="chain" id="PRO_5045092474" evidence="1">
    <location>
        <begin position="23"/>
        <end position="259"/>
    </location>
</feature>
<keyword evidence="1" id="KW-0732">Signal</keyword>
<evidence type="ECO:0000259" key="2">
    <source>
        <dbReference type="Pfam" id="PF14344"/>
    </source>
</evidence>
<gene>
    <name evidence="3" type="ORF">OL497_14175</name>
</gene>
<evidence type="ECO:0000256" key="1">
    <source>
        <dbReference type="SAM" id="SignalP"/>
    </source>
</evidence>
<organism evidence="3 4">
    <name type="scientific">Chitinophaga nivalis</name>
    <dbReference type="NCBI Taxonomy" id="2991709"/>
    <lineage>
        <taxon>Bacteria</taxon>
        <taxon>Pseudomonadati</taxon>
        <taxon>Bacteroidota</taxon>
        <taxon>Chitinophagia</taxon>
        <taxon>Chitinophagales</taxon>
        <taxon>Chitinophagaceae</taxon>
        <taxon>Chitinophaga</taxon>
    </lineage>
</organism>
<dbReference type="InterPro" id="IPR025510">
    <property type="entry name" value="DUF4397"/>
</dbReference>
<dbReference type="Pfam" id="PF14344">
    <property type="entry name" value="DUF4397"/>
    <property type="match status" value="1"/>
</dbReference>
<accession>A0ABT3IM60</accession>
<comment type="caution">
    <text evidence="3">The sequence shown here is derived from an EMBL/GenBank/DDBJ whole genome shotgun (WGS) entry which is preliminary data.</text>
</comment>
<feature type="signal peptide" evidence="1">
    <location>
        <begin position="1"/>
        <end position="22"/>
    </location>
</feature>
<evidence type="ECO:0000313" key="3">
    <source>
        <dbReference type="EMBL" id="MCW3485051.1"/>
    </source>
</evidence>